<evidence type="ECO:0000256" key="4">
    <source>
        <dbReference type="ARBA" id="ARBA00022386"/>
    </source>
</evidence>
<dbReference type="SMART" id="SM00529">
    <property type="entry name" value="HTH_DTXR"/>
    <property type="match status" value="1"/>
</dbReference>
<dbReference type="InterPro" id="IPR036388">
    <property type="entry name" value="WH-like_DNA-bd_sf"/>
</dbReference>
<evidence type="ECO:0000256" key="5">
    <source>
        <dbReference type="ARBA" id="ARBA00022490"/>
    </source>
</evidence>
<dbReference type="InterPro" id="IPR036421">
    <property type="entry name" value="Fe_dep_repressor_sf"/>
</dbReference>
<name>A0A1M4THR4_9FLAO</name>
<keyword evidence="8" id="KW-0238">DNA-binding</keyword>
<dbReference type="InterPro" id="IPR050536">
    <property type="entry name" value="DtxR_MntR_Metal-Reg"/>
</dbReference>
<evidence type="ECO:0000256" key="13">
    <source>
        <dbReference type="ARBA" id="ARBA00032593"/>
    </source>
</evidence>
<dbReference type="Pfam" id="PF01325">
    <property type="entry name" value="Fe_dep_repress"/>
    <property type="match status" value="1"/>
</dbReference>
<evidence type="ECO:0000313" key="16">
    <source>
        <dbReference type="Proteomes" id="UP000184406"/>
    </source>
</evidence>
<dbReference type="SUPFAM" id="SSF47979">
    <property type="entry name" value="Iron-dependent repressor protein, dimerization domain"/>
    <property type="match status" value="1"/>
</dbReference>
<evidence type="ECO:0000256" key="6">
    <source>
        <dbReference type="ARBA" id="ARBA00022491"/>
    </source>
</evidence>
<evidence type="ECO:0000259" key="14">
    <source>
        <dbReference type="PROSITE" id="PS50944"/>
    </source>
</evidence>
<dbReference type="AlphaFoldDB" id="A0A1M4THR4"/>
<keyword evidence="10" id="KW-0804">Transcription</keyword>
<dbReference type="EMBL" id="FQUX01000001">
    <property type="protein sequence ID" value="SHE44049.1"/>
    <property type="molecule type" value="Genomic_DNA"/>
</dbReference>
<organism evidence="15 16">
    <name type="scientific">Arenibacter palladensis</name>
    <dbReference type="NCBI Taxonomy" id="237373"/>
    <lineage>
        <taxon>Bacteria</taxon>
        <taxon>Pseudomonadati</taxon>
        <taxon>Bacteroidota</taxon>
        <taxon>Flavobacteriia</taxon>
        <taxon>Flavobacteriales</taxon>
        <taxon>Flavobacteriaceae</taxon>
        <taxon>Arenibacter</taxon>
    </lineage>
</organism>
<dbReference type="SUPFAM" id="SSF46785">
    <property type="entry name" value="Winged helix' DNA-binding domain"/>
    <property type="match status" value="1"/>
</dbReference>
<evidence type="ECO:0000256" key="8">
    <source>
        <dbReference type="ARBA" id="ARBA00023125"/>
    </source>
</evidence>
<dbReference type="PANTHER" id="PTHR33238:SF11">
    <property type="entry name" value="TRANSCRIPTIONAL REGULATOR MNTR"/>
    <property type="match status" value="1"/>
</dbReference>
<comment type="similarity">
    <text evidence="2">Belongs to the DtxR/MntR family.</text>
</comment>
<evidence type="ECO:0000256" key="1">
    <source>
        <dbReference type="ARBA" id="ARBA00004496"/>
    </source>
</evidence>
<dbReference type="Pfam" id="PF02742">
    <property type="entry name" value="Fe_dep_repr_C"/>
    <property type="match status" value="1"/>
</dbReference>
<evidence type="ECO:0000256" key="10">
    <source>
        <dbReference type="ARBA" id="ARBA00023163"/>
    </source>
</evidence>
<dbReference type="GO" id="GO:0046914">
    <property type="term" value="F:transition metal ion binding"/>
    <property type="evidence" value="ECO:0007669"/>
    <property type="project" value="InterPro"/>
</dbReference>
<dbReference type="PANTHER" id="PTHR33238">
    <property type="entry name" value="IRON (METAL) DEPENDENT REPRESSOR, DTXR FAMILY"/>
    <property type="match status" value="1"/>
</dbReference>
<keyword evidence="5" id="KW-0963">Cytoplasm</keyword>
<keyword evidence="6" id="KW-0678">Repressor</keyword>
<dbReference type="InterPro" id="IPR036390">
    <property type="entry name" value="WH_DNA-bd_sf"/>
</dbReference>
<dbReference type="GO" id="GO:0003677">
    <property type="term" value="F:DNA binding"/>
    <property type="evidence" value="ECO:0007669"/>
    <property type="project" value="UniProtKB-KW"/>
</dbReference>
<evidence type="ECO:0000256" key="11">
    <source>
        <dbReference type="ARBA" id="ARBA00023211"/>
    </source>
</evidence>
<comment type="subcellular location">
    <subcellularLocation>
        <location evidence="1">Cytoplasm</location>
    </subcellularLocation>
</comment>
<proteinExistence type="inferred from homology"/>
<dbReference type="Proteomes" id="UP000184406">
    <property type="component" value="Unassembled WGS sequence"/>
</dbReference>
<evidence type="ECO:0000256" key="2">
    <source>
        <dbReference type="ARBA" id="ARBA00007871"/>
    </source>
</evidence>
<sequence length="229" mass="26040">MYFCVNKYLMTRSEENYIKTIFHLGRKGTQEVATNAIAELMETKPSSVTDMIKRLSEKDLVNYKRYQGVSLTDLGNKTALGIIRKHRLWEVFLVEKLDFSWDEVHEVAEQLEHIKSDKLIDSLDKLLAYPKFDPHGDPIPDKNGGFKERDRELLSEVPINTGGVCVGVKDSSATFLKFLDKNGIALGNQIKVMEIEEFDGSLNIEIDGRKMQISHVIASNLYIKASDEI</sequence>
<keyword evidence="7" id="KW-0805">Transcription regulation</keyword>
<evidence type="ECO:0000256" key="3">
    <source>
        <dbReference type="ARBA" id="ARBA00011738"/>
    </source>
</evidence>
<keyword evidence="9" id="KW-0010">Activator</keyword>
<dbReference type="Gene3D" id="1.10.10.10">
    <property type="entry name" value="Winged helix-like DNA-binding domain superfamily/Winged helix DNA-binding domain"/>
    <property type="match status" value="1"/>
</dbReference>
<dbReference type="InterPro" id="IPR007167">
    <property type="entry name" value="Fe-transptr_FeoA-like"/>
</dbReference>
<gene>
    <name evidence="15" type="ORF">SAMN03080594_101262</name>
</gene>
<dbReference type="GO" id="GO:0005737">
    <property type="term" value="C:cytoplasm"/>
    <property type="evidence" value="ECO:0007669"/>
    <property type="project" value="UniProtKB-SubCell"/>
</dbReference>
<evidence type="ECO:0000313" key="15">
    <source>
        <dbReference type="EMBL" id="SHE44049.1"/>
    </source>
</evidence>
<reference evidence="16" key="1">
    <citation type="submission" date="2016-11" db="EMBL/GenBank/DDBJ databases">
        <authorList>
            <person name="Varghese N."/>
            <person name="Submissions S."/>
        </authorList>
    </citation>
    <scope>NUCLEOTIDE SEQUENCE [LARGE SCALE GENOMIC DNA]</scope>
    <source>
        <strain evidence="16">DSM 17539</strain>
    </source>
</reference>
<dbReference type="InterPro" id="IPR001367">
    <property type="entry name" value="Fe_dep_repressor"/>
</dbReference>
<keyword evidence="16" id="KW-1185">Reference proteome</keyword>
<accession>A0A1M4THR4</accession>
<protein>
    <recommendedName>
        <fullName evidence="4">Transcriptional regulator MntR</fullName>
    </recommendedName>
    <alternativeName>
        <fullName evidence="13">Manganese transport regulator</fullName>
    </alternativeName>
</protein>
<comment type="function">
    <text evidence="12">In the presence of manganese, represses expression of mntH and mntS. Up-regulates expression of mntP.</text>
</comment>
<dbReference type="InterPro" id="IPR022689">
    <property type="entry name" value="Iron_dep_repressor"/>
</dbReference>
<keyword evidence="11" id="KW-0464">Manganese</keyword>
<dbReference type="InterPro" id="IPR038157">
    <property type="entry name" value="FeoA_core_dom"/>
</dbReference>
<dbReference type="PROSITE" id="PS50944">
    <property type="entry name" value="HTH_DTXR"/>
    <property type="match status" value="1"/>
</dbReference>
<comment type="subunit">
    <text evidence="3">Homodimer.</text>
</comment>
<dbReference type="Gene3D" id="2.30.30.90">
    <property type="match status" value="1"/>
</dbReference>
<dbReference type="InterPro" id="IPR022687">
    <property type="entry name" value="HTH_DTXR"/>
</dbReference>
<feature type="domain" description="HTH dtxR-type" evidence="14">
    <location>
        <begin position="10"/>
        <end position="72"/>
    </location>
</feature>
<dbReference type="Pfam" id="PF04023">
    <property type="entry name" value="FeoA"/>
    <property type="match status" value="1"/>
</dbReference>
<dbReference type="GO" id="GO:0046983">
    <property type="term" value="F:protein dimerization activity"/>
    <property type="evidence" value="ECO:0007669"/>
    <property type="project" value="InterPro"/>
</dbReference>
<evidence type="ECO:0000256" key="12">
    <source>
        <dbReference type="ARBA" id="ARBA00025185"/>
    </source>
</evidence>
<evidence type="ECO:0000256" key="9">
    <source>
        <dbReference type="ARBA" id="ARBA00023159"/>
    </source>
</evidence>
<evidence type="ECO:0000256" key="7">
    <source>
        <dbReference type="ARBA" id="ARBA00023015"/>
    </source>
</evidence>
<dbReference type="GO" id="GO:0003700">
    <property type="term" value="F:DNA-binding transcription factor activity"/>
    <property type="evidence" value="ECO:0007669"/>
    <property type="project" value="InterPro"/>
</dbReference>